<dbReference type="CDD" id="cd00174">
    <property type="entry name" value="SH3"/>
    <property type="match status" value="2"/>
</dbReference>
<dbReference type="EMBL" id="JARQWQ010000026">
    <property type="protein sequence ID" value="KAK2563143.1"/>
    <property type="molecule type" value="Genomic_DNA"/>
</dbReference>
<feature type="compositionally biased region" description="Basic and acidic residues" evidence="6">
    <location>
        <begin position="1132"/>
        <end position="1156"/>
    </location>
</feature>
<feature type="compositionally biased region" description="Basic and acidic residues" evidence="6">
    <location>
        <begin position="567"/>
        <end position="585"/>
    </location>
</feature>
<feature type="domain" description="SH3" evidence="7">
    <location>
        <begin position="1045"/>
        <end position="1107"/>
    </location>
</feature>
<dbReference type="PRINTS" id="PR00452">
    <property type="entry name" value="SH3DOMAIN"/>
</dbReference>
<evidence type="ECO:0000259" key="7">
    <source>
        <dbReference type="PROSITE" id="PS50002"/>
    </source>
</evidence>
<reference evidence="8" key="2">
    <citation type="journal article" date="2023" name="Science">
        <title>Genomic signatures of disease resistance in endangered staghorn corals.</title>
        <authorList>
            <person name="Vollmer S.V."/>
            <person name="Selwyn J.D."/>
            <person name="Despard B.A."/>
            <person name="Roesel C.L."/>
        </authorList>
    </citation>
    <scope>NUCLEOTIDE SEQUENCE</scope>
    <source>
        <strain evidence="8">K2</strain>
    </source>
</reference>
<feature type="compositionally biased region" description="Acidic residues" evidence="6">
    <location>
        <begin position="1157"/>
        <end position="1171"/>
    </location>
</feature>
<feature type="compositionally biased region" description="Pro residues" evidence="6">
    <location>
        <begin position="345"/>
        <end position="358"/>
    </location>
</feature>
<feature type="compositionally biased region" description="Gly residues" evidence="6">
    <location>
        <begin position="1456"/>
        <end position="1467"/>
    </location>
</feature>
<dbReference type="InterPro" id="IPR036028">
    <property type="entry name" value="SH3-like_dom_sf"/>
</dbReference>
<feature type="region of interest" description="Disordered" evidence="6">
    <location>
        <begin position="1443"/>
        <end position="1467"/>
    </location>
</feature>
<evidence type="ECO:0000256" key="4">
    <source>
        <dbReference type="ARBA" id="ARBA00037033"/>
    </source>
</evidence>
<evidence type="ECO:0000256" key="2">
    <source>
        <dbReference type="ARBA" id="ARBA00022737"/>
    </source>
</evidence>
<feature type="compositionally biased region" description="Basic and acidic residues" evidence="6">
    <location>
        <begin position="1331"/>
        <end position="1356"/>
    </location>
</feature>
<evidence type="ECO:0000313" key="9">
    <source>
        <dbReference type="Proteomes" id="UP001249851"/>
    </source>
</evidence>
<feature type="compositionally biased region" description="Polar residues" evidence="6">
    <location>
        <begin position="74"/>
        <end position="88"/>
    </location>
</feature>
<keyword evidence="3" id="KW-0802">TPR repeat</keyword>
<evidence type="ECO:0000256" key="6">
    <source>
        <dbReference type="SAM" id="MobiDB-lite"/>
    </source>
</evidence>
<dbReference type="SUPFAM" id="SSF48452">
    <property type="entry name" value="TPR-like"/>
    <property type="match status" value="1"/>
</dbReference>
<feature type="compositionally biased region" description="Pro residues" evidence="6">
    <location>
        <begin position="45"/>
        <end position="65"/>
    </location>
</feature>
<feature type="compositionally biased region" description="Basic and acidic residues" evidence="6">
    <location>
        <begin position="491"/>
        <end position="503"/>
    </location>
</feature>
<protein>
    <submittedName>
        <fullName evidence="8">Hsc70-interacting protein</fullName>
    </submittedName>
</protein>
<evidence type="ECO:0000313" key="8">
    <source>
        <dbReference type="EMBL" id="KAK2563143.1"/>
    </source>
</evidence>
<feature type="compositionally biased region" description="Basic and acidic residues" evidence="6">
    <location>
        <begin position="529"/>
        <end position="539"/>
    </location>
</feature>
<feature type="compositionally biased region" description="Basic and acidic residues" evidence="6">
    <location>
        <begin position="389"/>
        <end position="401"/>
    </location>
</feature>
<feature type="domain" description="SH3" evidence="7">
    <location>
        <begin position="967"/>
        <end position="1026"/>
    </location>
</feature>
<feature type="compositionally biased region" description="Polar residues" evidence="6">
    <location>
        <begin position="460"/>
        <end position="469"/>
    </location>
</feature>
<dbReference type="Pfam" id="PF00018">
    <property type="entry name" value="SH3_1"/>
    <property type="match status" value="4"/>
</dbReference>
<evidence type="ECO:0000256" key="3">
    <source>
        <dbReference type="ARBA" id="ARBA00022803"/>
    </source>
</evidence>
<feature type="compositionally biased region" description="Basic and acidic residues" evidence="6">
    <location>
        <begin position="611"/>
        <end position="632"/>
    </location>
</feature>
<dbReference type="PANTHER" id="PTHR45883">
    <property type="entry name" value="HSC70-INTERACTING PROTEIN"/>
    <property type="match status" value="1"/>
</dbReference>
<dbReference type="PROSITE" id="PS50002">
    <property type="entry name" value="SH3"/>
    <property type="match status" value="4"/>
</dbReference>
<dbReference type="InterPro" id="IPR041243">
    <property type="entry name" value="STI1/HOP_DP"/>
</dbReference>
<keyword evidence="2" id="KW-0677">Repeat</keyword>
<dbReference type="Pfam" id="PF17830">
    <property type="entry name" value="STI1-HOP_DP"/>
    <property type="match status" value="1"/>
</dbReference>
<feature type="compositionally biased region" description="Basic and acidic residues" evidence="6">
    <location>
        <begin position="675"/>
        <end position="698"/>
    </location>
</feature>
<proteinExistence type="predicted"/>
<dbReference type="Gene3D" id="2.30.30.40">
    <property type="entry name" value="SH3 Domains"/>
    <property type="match status" value="4"/>
</dbReference>
<dbReference type="Proteomes" id="UP001249851">
    <property type="component" value="Unassembled WGS sequence"/>
</dbReference>
<feature type="region of interest" description="Disordered" evidence="6">
    <location>
        <begin position="1121"/>
        <end position="1180"/>
    </location>
</feature>
<dbReference type="Gene3D" id="1.25.40.10">
    <property type="entry name" value="Tetratricopeptide repeat domain"/>
    <property type="match status" value="1"/>
</dbReference>
<feature type="domain" description="SH3" evidence="7">
    <location>
        <begin position="805"/>
        <end position="864"/>
    </location>
</feature>
<keyword evidence="9" id="KW-1185">Reference proteome</keyword>
<feature type="region of interest" description="Disordered" evidence="6">
    <location>
        <begin position="1331"/>
        <end position="1366"/>
    </location>
</feature>
<name>A0AAD9QKT2_ACRCE</name>
<feature type="region of interest" description="Disordered" evidence="6">
    <location>
        <begin position="1"/>
        <end position="795"/>
    </location>
</feature>
<dbReference type="SMART" id="SM00727">
    <property type="entry name" value="STI1"/>
    <property type="match status" value="1"/>
</dbReference>
<feature type="compositionally biased region" description="Polar residues" evidence="6">
    <location>
        <begin position="196"/>
        <end position="205"/>
    </location>
</feature>
<dbReference type="PANTHER" id="PTHR45883:SF2">
    <property type="entry name" value="HSC70-INTERACTING PROTEIN"/>
    <property type="match status" value="1"/>
</dbReference>
<feature type="compositionally biased region" description="Basic residues" evidence="6">
    <location>
        <begin position="296"/>
        <end position="305"/>
    </location>
</feature>
<sequence length="1481" mass="160726">MEGNEIKAARPAPPRPSPSIPHRPAPTEVPPLTTAHSTHFNGVAPPIPPIPGRKPRAPGPAPPPRVDLGESAEGSLTSSSERMSSNGVINKEAAKIGPKGRPEITIVSARPMGPSGVILPPSVPGQPTPANEEPKVSLRASQKAKGREPPPRPKSRPVSELTLEGGECRRGLVTGEVADSQVISEKEHKVGHGTESGLNKSSVLSERNAESHKVDSNFDLRGPRPGVGVDSVTETALKETVATKDAAVTRKKAKPSVITADGSNKNAAPAQEADEKIKNGVANNDNEAIQGGKPHPPAKKPKPALKPKPSSSINTHNNKVEETRSDNEEPVARKPKLRPTVILPSKPPPAVTEVPKPPVNEAEAVKDMIDENDQVKRSKPTVILPVKPKKTETPKDAERFGQVKPSKPTIILPDKPKNTKALSVTEKDERHGQTKPSTPTVIVAAKPPQMTGTLEGDQTPAATSSSVQGEDTDKERVVAKPRRVPTIIRASRPEVQDAGEGRKPPKRPQRGPSVRKPAPPRPVRAAGEQQDKLTSRKQDESDDDLPSPSVERKVERLTPPRMVSTTESKEKENWTEARKLQKESSEQDEISLKRRTSKRGPPPTRPPAVESVREGVKPTLEARDETEAQDNKRKGKNKPPRPPSKVSDSQSSKDTPDQSDNRLKPTIPAPITPKFDVEKEGETSETRDSEALKDENKMSRKGSRKRPPPPRLQKADGLNSNETETGTARDTPNEDHVKGTSESRDTGVHENAASKSKLKPARPAPSSISSDGKPPHRPTAPTTKQHENVKQEAASVQVSAVSETYIEPSAIALYDYEPTAIDDLSFNAGDEVVLVKKVDNDWYVGRVGEQQGMFPIKFVEIIEDLPDEVTQDAQPTKTSSSSPFDVIALYDFQGNKNDGELVFTAGEMIHVTEKINEDWLKGEVYGQSGSFPCNFVDISADTINTLPRSKSKGSTADSVDHAPEDAKHVVFCKAIYDYSSDVADDLKFSKGDVIQVCKRIGDEWMEGKLHGQVGLFPVAQLGSRSFSVVEFQNQTVPESAGKNDKLTAKAKALFDFDGEFEDELSFKADSVIVLRERVNEEWFKGELNGKNKPTARAYEDMHCNATHINPSHSSAASEIFNLGANIPPPPETPKEPEPKKSEEAEPAEKDEAKEDAAPESEPMDDESEESDVATPSDTNLVFSPHKHVRLSTRAPCAKLWSHEFDSEIDREGCIDPDNDEPQQMGDSSVEITDEMREESNQKRMEAMTNMNQGNHEEAIKLFTEAILKNPSANIYAKRARCFIRVDKPNAAIRDCDEAIKINADSAQPYKWRGRAHRLILHAFRPLDGRFKGPCKRAREAQEKARKEEEERKKQQDEMPGGFPGGFPGGAGGFPGGAAGFPGGTAAGGATPNLNDLLSDPEVLAAFQDPEVMEAFQDVSQNPANMSKYENNPKIKSIIDKLSKKFGNAESGPPPGSGGGFPGGFSGGFPGGMDFGNMFGGK</sequence>
<feature type="compositionally biased region" description="Basic and acidic residues" evidence="6">
    <location>
        <begin position="207"/>
        <end position="222"/>
    </location>
</feature>
<keyword evidence="1 5" id="KW-0728">SH3 domain</keyword>
<comment type="function">
    <text evidence="4">One HIP oligomer binds the ATPase domains of at least two HSC70 molecules dependent on activation of the HSC70 ATPase by HSP40. Stabilizes the ADP state of HSC70 that has a high affinity for substrate protein. Through its own chaperone activity, it may contribute to the interaction of HSC70 with various target proteins.</text>
</comment>
<feature type="compositionally biased region" description="Pro residues" evidence="6">
    <location>
        <begin position="11"/>
        <end position="29"/>
    </location>
</feature>
<dbReference type="InterPro" id="IPR006636">
    <property type="entry name" value="STI1_HS-bd"/>
</dbReference>
<dbReference type="PRINTS" id="PR00499">
    <property type="entry name" value="P67PHOX"/>
</dbReference>
<dbReference type="SUPFAM" id="SSF50044">
    <property type="entry name" value="SH3-domain"/>
    <property type="match status" value="4"/>
</dbReference>
<feature type="compositionally biased region" description="Polar residues" evidence="6">
    <location>
        <begin position="718"/>
        <end position="730"/>
    </location>
</feature>
<dbReference type="SMART" id="SM00326">
    <property type="entry name" value="SH3"/>
    <property type="match status" value="4"/>
</dbReference>
<reference evidence="8" key="1">
    <citation type="journal article" date="2023" name="G3 (Bethesda)">
        <title>Whole genome assembly and annotation of the endangered Caribbean coral Acropora cervicornis.</title>
        <authorList>
            <person name="Selwyn J.D."/>
            <person name="Vollmer S.V."/>
        </authorList>
    </citation>
    <scope>NUCLEOTIDE SEQUENCE</scope>
    <source>
        <strain evidence="8">K2</strain>
    </source>
</reference>
<dbReference type="GO" id="GO:0030544">
    <property type="term" value="F:Hsp70 protein binding"/>
    <property type="evidence" value="ECO:0007669"/>
    <property type="project" value="TreeGrafter"/>
</dbReference>
<organism evidence="8 9">
    <name type="scientific">Acropora cervicornis</name>
    <name type="common">Staghorn coral</name>
    <dbReference type="NCBI Taxonomy" id="6130"/>
    <lineage>
        <taxon>Eukaryota</taxon>
        <taxon>Metazoa</taxon>
        <taxon>Cnidaria</taxon>
        <taxon>Anthozoa</taxon>
        <taxon>Hexacorallia</taxon>
        <taxon>Scleractinia</taxon>
        <taxon>Astrocoeniina</taxon>
        <taxon>Acroporidae</taxon>
        <taxon>Acropora</taxon>
    </lineage>
</organism>
<feature type="compositionally biased region" description="Basic and acidic residues" evidence="6">
    <location>
        <begin position="731"/>
        <end position="748"/>
    </location>
</feature>
<feature type="compositionally biased region" description="Basic residues" evidence="6">
    <location>
        <begin position="699"/>
        <end position="708"/>
    </location>
</feature>
<feature type="domain" description="SH3" evidence="7">
    <location>
        <begin position="881"/>
        <end position="941"/>
    </location>
</feature>
<dbReference type="InterPro" id="IPR011990">
    <property type="entry name" value="TPR-like_helical_dom_sf"/>
</dbReference>
<feature type="compositionally biased region" description="Basic and acidic residues" evidence="6">
    <location>
        <begin position="318"/>
        <end position="332"/>
    </location>
</feature>
<feature type="compositionally biased region" description="Basic and acidic residues" evidence="6">
    <location>
        <begin position="654"/>
        <end position="663"/>
    </location>
</feature>
<feature type="compositionally biased region" description="Basic and acidic residues" evidence="6">
    <location>
        <begin position="363"/>
        <end position="376"/>
    </location>
</feature>
<dbReference type="InterPro" id="IPR001452">
    <property type="entry name" value="SH3_domain"/>
</dbReference>
<gene>
    <name evidence="8" type="ORF">P5673_013489</name>
</gene>
<evidence type="ECO:0000256" key="1">
    <source>
        <dbReference type="ARBA" id="ARBA00022443"/>
    </source>
</evidence>
<accession>A0AAD9QKT2</accession>
<comment type="caution">
    <text evidence="8">The sequence shown here is derived from an EMBL/GenBank/DDBJ whole genome shotgun (WGS) entry which is preliminary data.</text>
</comment>
<dbReference type="Gene3D" id="1.10.260.100">
    <property type="match status" value="1"/>
</dbReference>
<evidence type="ECO:0000256" key="5">
    <source>
        <dbReference type="PROSITE-ProRule" id="PRU00192"/>
    </source>
</evidence>